<name>A0ABR3SY32_9PEZI</name>
<evidence type="ECO:0000256" key="1">
    <source>
        <dbReference type="ARBA" id="ARBA00022723"/>
    </source>
</evidence>
<keyword evidence="8" id="KW-1185">Reference proteome</keyword>
<reference evidence="7 8" key="1">
    <citation type="submission" date="2024-02" db="EMBL/GenBank/DDBJ databases">
        <title>De novo assembly and annotation of 12 fungi associated with fruit tree decline syndrome in Ontario, Canada.</title>
        <authorList>
            <person name="Sulman M."/>
            <person name="Ellouze W."/>
            <person name="Ilyukhin E."/>
        </authorList>
    </citation>
    <scope>NUCLEOTIDE SEQUENCE [LARGE SCALE GENOMIC DNA]</scope>
    <source>
        <strain evidence="7 8">M1-105</strain>
    </source>
</reference>
<comment type="caution">
    <text evidence="7">The sequence shown here is derived from an EMBL/GenBank/DDBJ whole genome shotgun (WGS) entry which is preliminary data.</text>
</comment>
<dbReference type="PROSITE" id="PS50157">
    <property type="entry name" value="ZINC_FINGER_C2H2_2"/>
    <property type="match status" value="1"/>
</dbReference>
<dbReference type="SMART" id="SM00355">
    <property type="entry name" value="ZnF_C2H2"/>
    <property type="match status" value="5"/>
</dbReference>
<keyword evidence="2" id="KW-0677">Repeat</keyword>
<evidence type="ECO:0000259" key="6">
    <source>
        <dbReference type="PROSITE" id="PS50157"/>
    </source>
</evidence>
<organism evidence="7 8">
    <name type="scientific">Neofusicoccum ribis</name>
    <dbReference type="NCBI Taxonomy" id="45134"/>
    <lineage>
        <taxon>Eukaryota</taxon>
        <taxon>Fungi</taxon>
        <taxon>Dikarya</taxon>
        <taxon>Ascomycota</taxon>
        <taxon>Pezizomycotina</taxon>
        <taxon>Dothideomycetes</taxon>
        <taxon>Dothideomycetes incertae sedis</taxon>
        <taxon>Botryosphaeriales</taxon>
        <taxon>Botryosphaeriaceae</taxon>
        <taxon>Neofusicoccum</taxon>
    </lineage>
</organism>
<evidence type="ECO:0000256" key="3">
    <source>
        <dbReference type="ARBA" id="ARBA00022771"/>
    </source>
</evidence>
<proteinExistence type="predicted"/>
<dbReference type="InterPro" id="IPR013087">
    <property type="entry name" value="Znf_C2H2_type"/>
</dbReference>
<accession>A0ABR3SY32</accession>
<dbReference type="Pfam" id="PF00096">
    <property type="entry name" value="zf-C2H2"/>
    <property type="match status" value="1"/>
</dbReference>
<dbReference type="PANTHER" id="PTHR24379">
    <property type="entry name" value="KRAB AND ZINC FINGER DOMAIN-CONTAINING"/>
    <property type="match status" value="1"/>
</dbReference>
<dbReference type="PROSITE" id="PS00028">
    <property type="entry name" value="ZINC_FINGER_C2H2_1"/>
    <property type="match status" value="1"/>
</dbReference>
<keyword evidence="4" id="KW-0862">Zinc</keyword>
<keyword evidence="3 5" id="KW-0863">Zinc-finger</keyword>
<gene>
    <name evidence="7" type="ORF">SLS56_003824</name>
</gene>
<evidence type="ECO:0000256" key="5">
    <source>
        <dbReference type="PROSITE-ProRule" id="PRU00042"/>
    </source>
</evidence>
<dbReference type="Proteomes" id="UP001521116">
    <property type="component" value="Unassembled WGS sequence"/>
</dbReference>
<keyword evidence="1" id="KW-0479">Metal-binding</keyword>
<dbReference type="Gene3D" id="3.30.160.60">
    <property type="entry name" value="Classic Zinc Finger"/>
    <property type="match status" value="1"/>
</dbReference>
<protein>
    <recommendedName>
        <fullName evidence="6">C2H2-type domain-containing protein</fullName>
    </recommendedName>
</protein>
<feature type="domain" description="C2H2-type" evidence="6">
    <location>
        <begin position="217"/>
        <end position="245"/>
    </location>
</feature>
<evidence type="ECO:0000313" key="8">
    <source>
        <dbReference type="Proteomes" id="UP001521116"/>
    </source>
</evidence>
<dbReference type="EMBL" id="JAJVDC020000032">
    <property type="protein sequence ID" value="KAL1632244.1"/>
    <property type="molecule type" value="Genomic_DNA"/>
</dbReference>
<evidence type="ECO:0000256" key="2">
    <source>
        <dbReference type="ARBA" id="ARBA00022737"/>
    </source>
</evidence>
<sequence length="263" mass="30969">MSVLSFRTKDTTLIKCHRDYCDSCERWFRNIRAHYTHSSKHVYCERCNRNFVSVDARQMHWDNSCAHNLCDECGFDGEDWDELEDHFREQGCYPYTCHGCNTWFRSYPSYSQHTEAVVACPRCDKHCVNQNNLDQHMISHAVAKLECWGCYRKFIYLSHMVLHLESGTCPSGCGLHDINYTLMGQCNNLRRFVSPDYVQDFRHGIDIQQVYRRAFPFECKGCGDVFRLLSGLCQHMENSNTCDQHISSVSFRSLQNKFERKFL</sequence>
<evidence type="ECO:0000313" key="7">
    <source>
        <dbReference type="EMBL" id="KAL1632244.1"/>
    </source>
</evidence>
<dbReference type="PANTHER" id="PTHR24379:SF121">
    <property type="entry name" value="C2H2-TYPE DOMAIN-CONTAINING PROTEIN"/>
    <property type="match status" value="1"/>
</dbReference>
<evidence type="ECO:0000256" key="4">
    <source>
        <dbReference type="ARBA" id="ARBA00022833"/>
    </source>
</evidence>